<accession>A0A3N4HWN6</accession>
<feature type="domain" description="YDG" evidence="4">
    <location>
        <begin position="166"/>
        <end position="303"/>
    </location>
</feature>
<dbReference type="GO" id="GO:0061630">
    <property type="term" value="F:ubiquitin protein ligase activity"/>
    <property type="evidence" value="ECO:0007669"/>
    <property type="project" value="TreeGrafter"/>
</dbReference>
<dbReference type="GO" id="GO:0044027">
    <property type="term" value="P:negative regulation of gene expression via chromosomal CpG island methylation"/>
    <property type="evidence" value="ECO:0007669"/>
    <property type="project" value="TreeGrafter"/>
</dbReference>
<dbReference type="InterPro" id="IPR045134">
    <property type="entry name" value="UHRF1/2-like"/>
</dbReference>
<dbReference type="InterPro" id="IPR015947">
    <property type="entry name" value="PUA-like_sf"/>
</dbReference>
<evidence type="ECO:0000259" key="4">
    <source>
        <dbReference type="PROSITE" id="PS51015"/>
    </source>
</evidence>
<dbReference type="Proteomes" id="UP000275078">
    <property type="component" value="Unassembled WGS sequence"/>
</dbReference>
<keyword evidence="6" id="KW-1185">Reference proteome</keyword>
<evidence type="ECO:0000256" key="2">
    <source>
        <dbReference type="PROSITE-ProRule" id="PRU00358"/>
    </source>
</evidence>
<name>A0A3N4HWN6_ASCIM</name>
<dbReference type="InterPro" id="IPR003105">
    <property type="entry name" value="SRA_YDG"/>
</dbReference>
<evidence type="ECO:0000313" key="5">
    <source>
        <dbReference type="EMBL" id="RPA77516.1"/>
    </source>
</evidence>
<sequence>MPSGTKRPRAVSPSHPNPARAARKLRSRQPRSPSPAPSRKRMKAQVEAQVEGLSYLTKFIADLNERAKELPKKGQAVTEFRKRLEKLIYSFDVPTISLDLVKTLDIPGKLDEILNSFPAHADETLKAQCNLDARIAKARWKRGVISPSPDNQYLNLSSKRFSTGRSGHIDFYPGQVFRGHDQMAFVGIHHMPGKGIAANEEKGVMSIVISQGGARLYRDEDLGTSLWYCGTRNKDSGEASNATQHMETAFTNGTAIRVIRGKSQYNQYGPSHGYRYDGLYQIMQARTVDKERRFRLFRLPDAENRDVPFAAIQSRPSAERTVAYLKCPIPRVAEQWKRLH</sequence>
<dbReference type="InterPro" id="IPR036987">
    <property type="entry name" value="SRA-YDG_sf"/>
</dbReference>
<evidence type="ECO:0000313" key="6">
    <source>
        <dbReference type="Proteomes" id="UP000275078"/>
    </source>
</evidence>
<dbReference type="AlphaFoldDB" id="A0A3N4HWN6"/>
<dbReference type="OrthoDB" id="2270193at2759"/>
<dbReference type="SMART" id="SM00466">
    <property type="entry name" value="SRA"/>
    <property type="match status" value="1"/>
</dbReference>
<evidence type="ECO:0000256" key="3">
    <source>
        <dbReference type="SAM" id="MobiDB-lite"/>
    </source>
</evidence>
<keyword evidence="1 2" id="KW-0539">Nucleus</keyword>
<dbReference type="Gene3D" id="2.30.280.10">
    <property type="entry name" value="SRA-YDG"/>
    <property type="match status" value="1"/>
</dbReference>
<reference evidence="5 6" key="1">
    <citation type="journal article" date="2018" name="Nat. Ecol. Evol.">
        <title>Pezizomycetes genomes reveal the molecular basis of ectomycorrhizal truffle lifestyle.</title>
        <authorList>
            <person name="Murat C."/>
            <person name="Payen T."/>
            <person name="Noel B."/>
            <person name="Kuo A."/>
            <person name="Morin E."/>
            <person name="Chen J."/>
            <person name="Kohler A."/>
            <person name="Krizsan K."/>
            <person name="Balestrini R."/>
            <person name="Da Silva C."/>
            <person name="Montanini B."/>
            <person name="Hainaut M."/>
            <person name="Levati E."/>
            <person name="Barry K.W."/>
            <person name="Belfiori B."/>
            <person name="Cichocki N."/>
            <person name="Clum A."/>
            <person name="Dockter R.B."/>
            <person name="Fauchery L."/>
            <person name="Guy J."/>
            <person name="Iotti M."/>
            <person name="Le Tacon F."/>
            <person name="Lindquist E.A."/>
            <person name="Lipzen A."/>
            <person name="Malagnac F."/>
            <person name="Mello A."/>
            <person name="Molinier V."/>
            <person name="Miyauchi S."/>
            <person name="Poulain J."/>
            <person name="Riccioni C."/>
            <person name="Rubini A."/>
            <person name="Sitrit Y."/>
            <person name="Splivallo R."/>
            <person name="Traeger S."/>
            <person name="Wang M."/>
            <person name="Zifcakova L."/>
            <person name="Wipf D."/>
            <person name="Zambonelli A."/>
            <person name="Paolocci F."/>
            <person name="Nowrousian M."/>
            <person name="Ottonello S."/>
            <person name="Baldrian P."/>
            <person name="Spatafora J.W."/>
            <person name="Henrissat B."/>
            <person name="Nagy L.G."/>
            <person name="Aury J.M."/>
            <person name="Wincker P."/>
            <person name="Grigoriev I.V."/>
            <person name="Bonfante P."/>
            <person name="Martin F.M."/>
        </authorList>
    </citation>
    <scope>NUCLEOTIDE SEQUENCE [LARGE SCALE GENOMIC DNA]</scope>
    <source>
        <strain evidence="5 6">RN42</strain>
    </source>
</reference>
<dbReference type="STRING" id="1160509.A0A3N4HWN6"/>
<gene>
    <name evidence="5" type="ORF">BJ508DRAFT_310102</name>
</gene>
<dbReference type="PANTHER" id="PTHR14140:SF27">
    <property type="entry name" value="OS04G0289800 PROTEIN"/>
    <property type="match status" value="1"/>
</dbReference>
<protein>
    <recommendedName>
        <fullName evidence="4">YDG domain-containing protein</fullName>
    </recommendedName>
</protein>
<organism evidence="5 6">
    <name type="scientific">Ascobolus immersus RN42</name>
    <dbReference type="NCBI Taxonomy" id="1160509"/>
    <lineage>
        <taxon>Eukaryota</taxon>
        <taxon>Fungi</taxon>
        <taxon>Dikarya</taxon>
        <taxon>Ascomycota</taxon>
        <taxon>Pezizomycotina</taxon>
        <taxon>Pezizomycetes</taxon>
        <taxon>Pezizales</taxon>
        <taxon>Ascobolaceae</taxon>
        <taxon>Ascobolus</taxon>
    </lineage>
</organism>
<dbReference type="PROSITE" id="PS51015">
    <property type="entry name" value="YDG"/>
    <property type="match status" value="1"/>
</dbReference>
<proteinExistence type="predicted"/>
<dbReference type="GO" id="GO:0016567">
    <property type="term" value="P:protein ubiquitination"/>
    <property type="evidence" value="ECO:0007669"/>
    <property type="project" value="TreeGrafter"/>
</dbReference>
<comment type="subcellular location">
    <subcellularLocation>
        <location evidence="2">Nucleus</location>
    </subcellularLocation>
</comment>
<dbReference type="SUPFAM" id="SSF88697">
    <property type="entry name" value="PUA domain-like"/>
    <property type="match status" value="1"/>
</dbReference>
<dbReference type="EMBL" id="ML119725">
    <property type="protein sequence ID" value="RPA77516.1"/>
    <property type="molecule type" value="Genomic_DNA"/>
</dbReference>
<evidence type="ECO:0000256" key="1">
    <source>
        <dbReference type="ARBA" id="ARBA00023242"/>
    </source>
</evidence>
<feature type="region of interest" description="Disordered" evidence="3">
    <location>
        <begin position="1"/>
        <end position="44"/>
    </location>
</feature>
<dbReference type="GO" id="GO:0005634">
    <property type="term" value="C:nucleus"/>
    <property type="evidence" value="ECO:0007669"/>
    <property type="project" value="UniProtKB-SubCell"/>
</dbReference>
<dbReference type="Pfam" id="PF02182">
    <property type="entry name" value="SAD_SRA"/>
    <property type="match status" value="1"/>
</dbReference>
<dbReference type="PANTHER" id="PTHR14140">
    <property type="entry name" value="E3 UBIQUITIN-PROTEIN LIGASE UHRF-RELATED"/>
    <property type="match status" value="1"/>
</dbReference>